<feature type="domain" description="ShKT" evidence="3">
    <location>
        <begin position="212"/>
        <end position="248"/>
    </location>
</feature>
<feature type="domain" description="ShKT" evidence="3">
    <location>
        <begin position="110"/>
        <end position="149"/>
    </location>
</feature>
<dbReference type="InterPro" id="IPR003582">
    <property type="entry name" value="ShKT_dom"/>
</dbReference>
<evidence type="ECO:0000259" key="3">
    <source>
        <dbReference type="PROSITE" id="PS51670"/>
    </source>
</evidence>
<name>A0A1I8AP56_9BILA</name>
<dbReference type="Proteomes" id="UP000095287">
    <property type="component" value="Unplaced"/>
</dbReference>
<dbReference type="Gene3D" id="1.10.10.1870">
    <property type="entry name" value="ShTK domain-like"/>
    <property type="match status" value="1"/>
</dbReference>
<feature type="chain" id="PRO_5009314909" evidence="2">
    <location>
        <begin position="23"/>
        <end position="248"/>
    </location>
</feature>
<dbReference type="Pfam" id="PF01549">
    <property type="entry name" value="ShK"/>
    <property type="match status" value="3"/>
</dbReference>
<keyword evidence="2" id="KW-0732">Signal</keyword>
<keyword evidence="4" id="KW-1185">Reference proteome</keyword>
<accession>A0A1I8AP56</accession>
<dbReference type="Gene3D" id="1.10.10.1940">
    <property type="match status" value="2"/>
</dbReference>
<reference evidence="5" key="1">
    <citation type="submission" date="2016-11" db="UniProtKB">
        <authorList>
            <consortium name="WormBaseParasite"/>
        </authorList>
    </citation>
    <scope>IDENTIFICATION</scope>
</reference>
<dbReference type="PANTHER" id="PTHR21724:SF109">
    <property type="entry name" value="SHKT DOMAIN-CONTAINING PROTEIN"/>
    <property type="match status" value="1"/>
</dbReference>
<sequence length="248" mass="25971">MFGKQFTVMFLLAAVFISASFAQNGGGGGGPPGNVGGGAKAPARCSANDGNFLPTATSCSDEIEGCDAVFKTAATANTRDPMCDLEALADVAMKCAKTCAICCENPAFSCKDDPAYVTMCPTWKDTCMSTVPQVRDMMAKYCPSTCGLCEQGSCRDNLPDCAKMAILCNDAVAGPVWKDQCPRTCNSCSAASSPTATTPATVTTGKQPGNSCVDTRECSSYVKNGFCTNTWYTEDFRRKTCGKSCGLC</sequence>
<evidence type="ECO:0000313" key="5">
    <source>
        <dbReference type="WBParaSite" id="L893_g7438.t1"/>
    </source>
</evidence>
<evidence type="ECO:0000256" key="2">
    <source>
        <dbReference type="SAM" id="SignalP"/>
    </source>
</evidence>
<evidence type="ECO:0000256" key="1">
    <source>
        <dbReference type="PROSITE-ProRule" id="PRU01005"/>
    </source>
</evidence>
<dbReference type="WBParaSite" id="L893_g7438.t1">
    <property type="protein sequence ID" value="L893_g7438.t1"/>
    <property type="gene ID" value="L893_g7438"/>
</dbReference>
<dbReference type="AlphaFoldDB" id="A0A1I8AP56"/>
<dbReference type="PROSITE" id="PS51670">
    <property type="entry name" value="SHKT"/>
    <property type="match status" value="2"/>
</dbReference>
<organism evidence="4 5">
    <name type="scientific">Steinernema glaseri</name>
    <dbReference type="NCBI Taxonomy" id="37863"/>
    <lineage>
        <taxon>Eukaryota</taxon>
        <taxon>Metazoa</taxon>
        <taxon>Ecdysozoa</taxon>
        <taxon>Nematoda</taxon>
        <taxon>Chromadorea</taxon>
        <taxon>Rhabditida</taxon>
        <taxon>Tylenchina</taxon>
        <taxon>Panagrolaimomorpha</taxon>
        <taxon>Strongyloidoidea</taxon>
        <taxon>Steinernematidae</taxon>
        <taxon>Steinernema</taxon>
    </lineage>
</organism>
<dbReference type="PANTHER" id="PTHR21724">
    <property type="entry name" value="SHKT DOMAIN-CONTAINING PROTEIN"/>
    <property type="match status" value="1"/>
</dbReference>
<protein>
    <submittedName>
        <fullName evidence="5">ShTK domain protein</fullName>
    </submittedName>
</protein>
<comment type="caution">
    <text evidence="1">Lacks conserved residue(s) required for the propagation of feature annotation.</text>
</comment>
<feature type="signal peptide" evidence="2">
    <location>
        <begin position="1"/>
        <end position="22"/>
    </location>
</feature>
<evidence type="ECO:0000313" key="4">
    <source>
        <dbReference type="Proteomes" id="UP000095287"/>
    </source>
</evidence>
<dbReference type="SMART" id="SM00254">
    <property type="entry name" value="ShKT"/>
    <property type="match status" value="4"/>
</dbReference>
<proteinExistence type="predicted"/>